<dbReference type="AlphaFoldDB" id="A0A4D5S381"/>
<keyword evidence="5 7" id="KW-0443">Lipid metabolism</keyword>
<evidence type="ECO:0000256" key="1">
    <source>
        <dbReference type="ARBA" id="ARBA00007835"/>
    </source>
</evidence>
<dbReference type="GO" id="GO:0004620">
    <property type="term" value="F:phospholipase activity"/>
    <property type="evidence" value="ECO:0007669"/>
    <property type="project" value="InterPro"/>
</dbReference>
<dbReference type="OrthoDB" id="443524at2759"/>
<evidence type="ECO:0000256" key="2">
    <source>
        <dbReference type="ARBA" id="ARBA00022729"/>
    </source>
</evidence>
<keyword evidence="2 7" id="KW-0732">Signal</keyword>
<comment type="similarity">
    <text evidence="1 7">Belongs to the phospholipase B-like family.</text>
</comment>
<feature type="signal peptide" evidence="7">
    <location>
        <begin position="1"/>
        <end position="23"/>
    </location>
</feature>
<keyword evidence="3 7" id="KW-0378">Hydrolase</keyword>
<dbReference type="PANTHER" id="PTHR12370">
    <property type="entry name" value="PHOSPHOLIPASE B-RELATED"/>
    <property type="match status" value="1"/>
</dbReference>
<reference evidence="8" key="1">
    <citation type="submission" date="2019-04" db="EMBL/GenBank/DDBJ databases">
        <title>An insight into the mialome of Ixodes scapularis.</title>
        <authorList>
            <person name="Ribeiro J.M."/>
            <person name="Mather T.N."/>
            <person name="Karim S."/>
        </authorList>
    </citation>
    <scope>NUCLEOTIDE SEQUENCE</scope>
</reference>
<feature type="chain" id="PRO_5019881631" description="Phospholipase B-like" evidence="7">
    <location>
        <begin position="24"/>
        <end position="560"/>
    </location>
</feature>
<evidence type="ECO:0000256" key="7">
    <source>
        <dbReference type="RuleBase" id="RU364138"/>
    </source>
</evidence>
<dbReference type="GO" id="GO:0016042">
    <property type="term" value="P:lipid catabolic process"/>
    <property type="evidence" value="ECO:0007669"/>
    <property type="project" value="UniProtKB-KW"/>
</dbReference>
<keyword evidence="6" id="KW-0325">Glycoprotein</keyword>
<dbReference type="InterPro" id="IPR007000">
    <property type="entry name" value="PLipase_B-like"/>
</dbReference>
<accession>A0A4D5S381</accession>
<protein>
    <recommendedName>
        <fullName evidence="7">Phospholipase B-like</fullName>
        <ecNumber evidence="7">3.1.1.-</ecNumber>
    </recommendedName>
</protein>
<comment type="function">
    <text evidence="7">Putative phospholipase.</text>
</comment>
<evidence type="ECO:0000256" key="3">
    <source>
        <dbReference type="ARBA" id="ARBA00022801"/>
    </source>
</evidence>
<organism evidence="8">
    <name type="scientific">Ixodes scapularis</name>
    <name type="common">Black-legged tick</name>
    <name type="synonym">Deer tick</name>
    <dbReference type="NCBI Taxonomy" id="6945"/>
    <lineage>
        <taxon>Eukaryota</taxon>
        <taxon>Metazoa</taxon>
        <taxon>Ecdysozoa</taxon>
        <taxon>Arthropoda</taxon>
        <taxon>Chelicerata</taxon>
        <taxon>Arachnida</taxon>
        <taxon>Acari</taxon>
        <taxon>Parasitiformes</taxon>
        <taxon>Ixodida</taxon>
        <taxon>Ixodoidea</taxon>
        <taxon>Ixodidae</taxon>
        <taxon>Ixodinae</taxon>
        <taxon>Ixodes</taxon>
    </lineage>
</organism>
<dbReference type="VEuPathDB" id="VectorBase:ISCI020185"/>
<sequence>MQLYRYLLLGLFVAASIMSSTEADSTMRVASVTWDGTNGRFQLHDSNQTYNSIAWAVFTDHRNTTGWSSIVVHTNEFYLDDQQAFAAGLVEGRLTRTLIQEQFTNQFNKYCEKDPQFCAELFKYLHANIESMVANVAEYSSTDPYWHQVGLSLNQLAGMQMSLSGNTNFVYVGNNMVPAVSEWMLLNLHGDLSDLENKFNRTNSRKNNPTGSGSCSAIVKLAPGNRDVYFAHATWTHYNSMNRILKKYRLNYHTAPMSKDLIPGSSIVFSGYPARIFSGDDFYLINTGLAVMETTIGNENSDLWKKVTPIDTVPTSIRNMVANRLSLTGQHWTNTFARFNSGTYNNQWMVLDYKRFESTSQKLNRGFLWILEQIPGLVMSKDVTPILEEQRYWASYNSPYFTEIFNESGLPALVEKYGDWYTYDKSPRALMFKRDQEKAVDLRSVMKLMRYNDFTNDPLSRCTGCDPPYSAENAISARSDLNPANGTYPFKALGRRAHGGTDAKVTNFALFERQEFYAVSGPTSDDQRPFRSSTSGFDNVSHAGHPDLWDFDPILAQWRY</sequence>
<dbReference type="PANTHER" id="PTHR12370:SF3">
    <property type="entry name" value="PHOSPHOLIPASE B-LIKE 2-RELATED"/>
    <property type="match status" value="1"/>
</dbReference>
<dbReference type="Gene3D" id="3.60.60.30">
    <property type="match status" value="1"/>
</dbReference>
<dbReference type="Pfam" id="PF04916">
    <property type="entry name" value="Phospholip_B"/>
    <property type="match status" value="1"/>
</dbReference>
<evidence type="ECO:0000256" key="4">
    <source>
        <dbReference type="ARBA" id="ARBA00022963"/>
    </source>
</evidence>
<dbReference type="EMBL" id="GHJT01009445">
    <property type="protein sequence ID" value="MOY43416.1"/>
    <property type="molecule type" value="Transcribed_RNA"/>
</dbReference>
<evidence type="ECO:0000313" key="8">
    <source>
        <dbReference type="EMBL" id="MOY43416.1"/>
    </source>
</evidence>
<evidence type="ECO:0000256" key="5">
    <source>
        <dbReference type="ARBA" id="ARBA00023098"/>
    </source>
</evidence>
<dbReference type="EC" id="3.1.1.-" evidence="7"/>
<evidence type="ECO:0000256" key="6">
    <source>
        <dbReference type="ARBA" id="ARBA00023180"/>
    </source>
</evidence>
<dbReference type="VEuPathDB" id="VectorBase:ISCP_015241"/>
<name>A0A4D5S381_IXOSC</name>
<dbReference type="VEuPathDB" id="VectorBase:ISCW020185"/>
<proteinExistence type="inferred from homology"/>
<keyword evidence="4 7" id="KW-0442">Lipid degradation</keyword>